<sequence>MNVNQNMADNQQRCELKLIASPGSWRLYSARKIDERFKSYEQKIFQRDRYTCQFCGFQARLYQDIVNLDGDYTNNRLSNLVTACCFCAQCFFVESVGVGGYGGGTLIYLPELTQAELNSLCHVLFCAITNDTGYKSSAQNIYRSFKFRSQIVEEKFGEGTSDPAIFGQLMIDSGVKSEEIREKLFKNIRLLPSRAKFRKQIEKWAASALEEIAD</sequence>
<dbReference type="SMART" id="SM00507">
    <property type="entry name" value="HNHc"/>
    <property type="match status" value="1"/>
</dbReference>
<keyword evidence="1" id="KW-0378">Hydrolase</keyword>
<accession>A0A3A6V490</accession>
<organism evidence="1 2">
    <name type="scientific">Legionella pneumophila subsp. pneumophila</name>
    <dbReference type="NCBI Taxonomy" id="91891"/>
    <lineage>
        <taxon>Bacteria</taxon>
        <taxon>Pseudomonadati</taxon>
        <taxon>Pseudomonadota</taxon>
        <taxon>Gammaproteobacteria</taxon>
        <taxon>Legionellales</taxon>
        <taxon>Legionellaceae</taxon>
        <taxon>Legionella</taxon>
    </lineage>
</organism>
<dbReference type="InterPro" id="IPR003615">
    <property type="entry name" value="HNH_nuc"/>
</dbReference>
<protein>
    <submittedName>
        <fullName evidence="1">HNH endonuclease</fullName>
    </submittedName>
</protein>
<keyword evidence="1" id="KW-0540">Nuclease</keyword>
<proteinExistence type="predicted"/>
<dbReference type="NCBIfam" id="NF038221">
    <property type="entry name" value="IcmJ_DotN_IVB"/>
    <property type="match status" value="1"/>
</dbReference>
<dbReference type="EMBL" id="QWDR01000001">
    <property type="protein sequence ID" value="RJY33576.1"/>
    <property type="molecule type" value="Genomic_DNA"/>
</dbReference>
<name>A0A3A6V490_LEGPN</name>
<dbReference type="GO" id="GO:0004519">
    <property type="term" value="F:endonuclease activity"/>
    <property type="evidence" value="ECO:0007669"/>
    <property type="project" value="UniProtKB-KW"/>
</dbReference>
<keyword evidence="1" id="KW-0255">Endonuclease</keyword>
<comment type="caution">
    <text evidence="1">The sequence shown here is derived from an EMBL/GenBank/DDBJ whole genome shotgun (WGS) entry which is preliminary data.</text>
</comment>
<dbReference type="InterPro" id="IPR053558">
    <property type="entry name" value="T4SS_Dot/Icm_subcomplex"/>
</dbReference>
<dbReference type="AlphaFoldDB" id="A0A3A6V490"/>
<evidence type="ECO:0000313" key="1">
    <source>
        <dbReference type="EMBL" id="RJY33576.1"/>
    </source>
</evidence>
<dbReference type="Proteomes" id="UP000277145">
    <property type="component" value="Unassembled WGS sequence"/>
</dbReference>
<reference evidence="1 2" key="1">
    <citation type="submission" date="2018-08" db="EMBL/GenBank/DDBJ databases">
        <title>Genome Sequences of Legionella pneumophila subsp. pneumophila Isolates, Recovered from a Drinking Water System in a Large Builging.</title>
        <authorList>
            <person name="Gomez-Alvarez V."/>
            <person name="Boczek L."/>
            <person name="King D."/>
            <person name="Pemberton A."/>
            <person name="Pfaller S."/>
            <person name="Rodgers M."/>
            <person name="Santodomingo J."/>
            <person name="Revetta R."/>
        </authorList>
    </citation>
    <scope>NUCLEOTIDE SEQUENCE [LARGE SCALE GENOMIC DNA]</scope>
    <source>
        <strain evidence="1 2">L01C.1</strain>
    </source>
</reference>
<evidence type="ECO:0000313" key="2">
    <source>
        <dbReference type="Proteomes" id="UP000277145"/>
    </source>
</evidence>
<gene>
    <name evidence="1" type="ORF">D1H98_01840</name>
</gene>